<gene>
    <name evidence="3" type="ORF">WFZ85_07010</name>
</gene>
<dbReference type="PROSITE" id="PS51352">
    <property type="entry name" value="THIOREDOXIN_2"/>
    <property type="match status" value="1"/>
</dbReference>
<reference evidence="3 4" key="1">
    <citation type="submission" date="2024-03" db="EMBL/GenBank/DDBJ databases">
        <title>Two novel species of the genus Flavobacterium exhibiting potentially degradation of complex polysaccharides.</title>
        <authorList>
            <person name="Lian X."/>
        </authorList>
    </citation>
    <scope>NUCLEOTIDE SEQUENCE [LARGE SCALE GENOMIC DNA]</scope>
    <source>
        <strain evidence="4">j3</strain>
    </source>
</reference>
<accession>A0ABU9N590</accession>
<evidence type="ECO:0000313" key="3">
    <source>
        <dbReference type="EMBL" id="MEM0542361.1"/>
    </source>
</evidence>
<evidence type="ECO:0000313" key="4">
    <source>
        <dbReference type="Proteomes" id="UP001460072"/>
    </source>
</evidence>
<keyword evidence="1" id="KW-0732">Signal</keyword>
<evidence type="ECO:0000259" key="2">
    <source>
        <dbReference type="PROSITE" id="PS51352"/>
    </source>
</evidence>
<sequence length="144" mass="16440">MKNILLLSALIFSCWTYSQSWQTNYEEVKKQANEQNKNILLVFSGSDWCGPCIKLDKNVWQSEAFKNYSENKLVLLRADFPKKKANTLPEAIKKGNLVLADSYNKEGFFPLVVVLDKNGKVLAKKGYENQTADKYIAELQAIIK</sequence>
<dbReference type="Gene3D" id="3.40.30.10">
    <property type="entry name" value="Glutaredoxin"/>
    <property type="match status" value="1"/>
</dbReference>
<keyword evidence="4" id="KW-1185">Reference proteome</keyword>
<proteinExistence type="predicted"/>
<feature type="domain" description="Thioredoxin" evidence="2">
    <location>
        <begin position="1"/>
        <end position="144"/>
    </location>
</feature>
<organism evidence="3 4">
    <name type="scientific">Flavobacterium aureirubrum</name>
    <dbReference type="NCBI Taxonomy" id="3133147"/>
    <lineage>
        <taxon>Bacteria</taxon>
        <taxon>Pseudomonadati</taxon>
        <taxon>Bacteroidota</taxon>
        <taxon>Flavobacteriia</taxon>
        <taxon>Flavobacteriales</taxon>
        <taxon>Flavobacteriaceae</taxon>
        <taxon>Flavobacterium</taxon>
    </lineage>
</organism>
<name>A0ABU9N590_9FLAO</name>
<evidence type="ECO:0000256" key="1">
    <source>
        <dbReference type="ARBA" id="ARBA00022729"/>
    </source>
</evidence>
<dbReference type="PANTHER" id="PTHR15337">
    <property type="entry name" value="ANTERIOR GRADIENT PROTEIN-RELATED"/>
    <property type="match status" value="1"/>
</dbReference>
<protein>
    <submittedName>
        <fullName evidence="3">Thioredoxin family protein</fullName>
    </submittedName>
</protein>
<dbReference type="SUPFAM" id="SSF52833">
    <property type="entry name" value="Thioredoxin-like"/>
    <property type="match status" value="1"/>
</dbReference>
<dbReference type="EMBL" id="JBCGDO010000007">
    <property type="protein sequence ID" value="MEM0542361.1"/>
    <property type="molecule type" value="Genomic_DNA"/>
</dbReference>
<dbReference type="RefSeq" id="WP_342695582.1">
    <property type="nucleotide sequence ID" value="NZ_JBCGDO010000007.1"/>
</dbReference>
<dbReference type="InterPro" id="IPR051099">
    <property type="entry name" value="AGR/TXD"/>
</dbReference>
<dbReference type="PANTHER" id="PTHR15337:SF11">
    <property type="entry name" value="THIOREDOXIN DOMAIN-CONTAINING PROTEIN"/>
    <property type="match status" value="1"/>
</dbReference>
<dbReference type="Proteomes" id="UP001460072">
    <property type="component" value="Unassembled WGS sequence"/>
</dbReference>
<dbReference type="InterPro" id="IPR036249">
    <property type="entry name" value="Thioredoxin-like_sf"/>
</dbReference>
<dbReference type="InterPro" id="IPR013766">
    <property type="entry name" value="Thioredoxin_domain"/>
</dbReference>
<comment type="caution">
    <text evidence="3">The sequence shown here is derived from an EMBL/GenBank/DDBJ whole genome shotgun (WGS) entry which is preliminary data.</text>
</comment>
<dbReference type="Pfam" id="PF13899">
    <property type="entry name" value="Thioredoxin_7"/>
    <property type="match status" value="1"/>
</dbReference>